<proteinExistence type="predicted"/>
<dbReference type="EMBL" id="KN831796">
    <property type="protein sequence ID" value="KIM37657.1"/>
    <property type="molecule type" value="Genomic_DNA"/>
</dbReference>
<sequence>LMRIGENVWPDRVSLQDYRKVILRRTVSISDSSVGFILPSHKADHFFDGSRVLILAANSGPEVISDFRRYLSSRDSIFPFKPELWLRADGSIPTRSWFLRLTKRYFPSGTAGHSFRPGGATFLA</sequence>
<reference evidence="1 2" key="1">
    <citation type="submission" date="2014-04" db="EMBL/GenBank/DDBJ databases">
        <authorList>
            <consortium name="DOE Joint Genome Institute"/>
            <person name="Kuo A."/>
            <person name="Gay G."/>
            <person name="Dore J."/>
            <person name="Kohler A."/>
            <person name="Nagy L.G."/>
            <person name="Floudas D."/>
            <person name="Copeland A."/>
            <person name="Barry K.W."/>
            <person name="Cichocki N."/>
            <person name="Veneault-Fourrey C."/>
            <person name="LaButti K."/>
            <person name="Lindquist E.A."/>
            <person name="Lipzen A."/>
            <person name="Lundell T."/>
            <person name="Morin E."/>
            <person name="Murat C."/>
            <person name="Sun H."/>
            <person name="Tunlid A."/>
            <person name="Henrissat B."/>
            <person name="Grigoriev I.V."/>
            <person name="Hibbett D.S."/>
            <person name="Martin F."/>
            <person name="Nordberg H.P."/>
            <person name="Cantor M.N."/>
            <person name="Hua S.X."/>
        </authorList>
    </citation>
    <scope>NUCLEOTIDE SEQUENCE [LARGE SCALE GENOMIC DNA]</scope>
    <source>
        <strain evidence="2">h7</strain>
    </source>
</reference>
<protein>
    <submittedName>
        <fullName evidence="1">Uncharacterized protein</fullName>
    </submittedName>
</protein>
<feature type="non-terminal residue" evidence="1">
    <location>
        <position position="1"/>
    </location>
</feature>
<dbReference type="Proteomes" id="UP000053424">
    <property type="component" value="Unassembled WGS sequence"/>
</dbReference>
<dbReference type="AlphaFoldDB" id="A0A0C2Y9G1"/>
<dbReference type="OrthoDB" id="5598396at2759"/>
<dbReference type="HOGENOM" id="CLU_111690_1_0_1"/>
<name>A0A0C2Y9G1_HEBCY</name>
<evidence type="ECO:0000313" key="1">
    <source>
        <dbReference type="EMBL" id="KIM37657.1"/>
    </source>
</evidence>
<dbReference type="STRING" id="686832.A0A0C2Y9G1"/>
<evidence type="ECO:0000313" key="2">
    <source>
        <dbReference type="Proteomes" id="UP000053424"/>
    </source>
</evidence>
<keyword evidence="2" id="KW-1185">Reference proteome</keyword>
<reference evidence="2" key="2">
    <citation type="submission" date="2015-01" db="EMBL/GenBank/DDBJ databases">
        <title>Evolutionary Origins and Diversification of the Mycorrhizal Mutualists.</title>
        <authorList>
            <consortium name="DOE Joint Genome Institute"/>
            <consortium name="Mycorrhizal Genomics Consortium"/>
            <person name="Kohler A."/>
            <person name="Kuo A."/>
            <person name="Nagy L.G."/>
            <person name="Floudas D."/>
            <person name="Copeland A."/>
            <person name="Barry K.W."/>
            <person name="Cichocki N."/>
            <person name="Veneault-Fourrey C."/>
            <person name="LaButti K."/>
            <person name="Lindquist E.A."/>
            <person name="Lipzen A."/>
            <person name="Lundell T."/>
            <person name="Morin E."/>
            <person name="Murat C."/>
            <person name="Riley R."/>
            <person name="Ohm R."/>
            <person name="Sun H."/>
            <person name="Tunlid A."/>
            <person name="Henrissat B."/>
            <person name="Grigoriev I.V."/>
            <person name="Hibbett D.S."/>
            <person name="Martin F."/>
        </authorList>
    </citation>
    <scope>NUCLEOTIDE SEQUENCE [LARGE SCALE GENOMIC DNA]</scope>
    <source>
        <strain evidence="2">h7</strain>
    </source>
</reference>
<organism evidence="1 2">
    <name type="scientific">Hebeloma cylindrosporum</name>
    <dbReference type="NCBI Taxonomy" id="76867"/>
    <lineage>
        <taxon>Eukaryota</taxon>
        <taxon>Fungi</taxon>
        <taxon>Dikarya</taxon>
        <taxon>Basidiomycota</taxon>
        <taxon>Agaricomycotina</taxon>
        <taxon>Agaricomycetes</taxon>
        <taxon>Agaricomycetidae</taxon>
        <taxon>Agaricales</taxon>
        <taxon>Agaricineae</taxon>
        <taxon>Hymenogastraceae</taxon>
        <taxon>Hebeloma</taxon>
    </lineage>
</organism>
<feature type="non-terminal residue" evidence="1">
    <location>
        <position position="124"/>
    </location>
</feature>
<gene>
    <name evidence="1" type="ORF">M413DRAFT_46067</name>
</gene>
<accession>A0A0C2Y9G1</accession>